<feature type="non-terminal residue" evidence="1">
    <location>
        <position position="1"/>
    </location>
</feature>
<evidence type="ECO:0008006" key="2">
    <source>
        <dbReference type="Google" id="ProtNLM"/>
    </source>
</evidence>
<evidence type="ECO:0000313" key="1">
    <source>
        <dbReference type="EMBL" id="EQD77856.1"/>
    </source>
</evidence>
<dbReference type="AlphaFoldDB" id="T1BXX3"/>
<name>T1BXX3_9ZZZZ</name>
<reference evidence="1" key="2">
    <citation type="journal article" date="2014" name="ISME J.">
        <title>Microbial stratification in low pH oxic and suboxic macroscopic growths along an acid mine drainage.</title>
        <authorList>
            <person name="Mendez-Garcia C."/>
            <person name="Mesa V."/>
            <person name="Sprenger R.R."/>
            <person name="Richter M."/>
            <person name="Diez M.S."/>
            <person name="Solano J."/>
            <person name="Bargiela R."/>
            <person name="Golyshina O.V."/>
            <person name="Manteca A."/>
            <person name="Ramos J.L."/>
            <person name="Gallego J.R."/>
            <person name="Llorente I."/>
            <person name="Martins Dos Santos V.A."/>
            <person name="Jensen O.N."/>
            <person name="Pelaez A.I."/>
            <person name="Sanchez J."/>
            <person name="Ferrer M."/>
        </authorList>
    </citation>
    <scope>NUCLEOTIDE SEQUENCE</scope>
</reference>
<dbReference type="EMBL" id="AUZX01001972">
    <property type="protein sequence ID" value="EQD77856.1"/>
    <property type="molecule type" value="Genomic_DNA"/>
</dbReference>
<accession>T1BXX3</accession>
<comment type="caution">
    <text evidence="1">The sequence shown here is derived from an EMBL/GenBank/DDBJ whole genome shotgun (WGS) entry which is preliminary data.</text>
</comment>
<reference evidence="1" key="1">
    <citation type="submission" date="2013-08" db="EMBL/GenBank/DDBJ databases">
        <authorList>
            <person name="Mendez C."/>
            <person name="Richter M."/>
            <person name="Ferrer M."/>
            <person name="Sanchez J."/>
        </authorList>
    </citation>
    <scope>NUCLEOTIDE SEQUENCE</scope>
</reference>
<feature type="non-terminal residue" evidence="1">
    <location>
        <position position="357"/>
    </location>
</feature>
<gene>
    <name evidence="1" type="ORF">B1A_02662</name>
</gene>
<organism evidence="1">
    <name type="scientific">mine drainage metagenome</name>
    <dbReference type="NCBI Taxonomy" id="410659"/>
    <lineage>
        <taxon>unclassified sequences</taxon>
        <taxon>metagenomes</taxon>
        <taxon>ecological metagenomes</taxon>
    </lineage>
</organism>
<protein>
    <recommendedName>
        <fullName evidence="2">DUF4214 domain-containing protein</fullName>
    </recommendedName>
</protein>
<proteinExistence type="predicted"/>
<sequence>FVGSIIGPFSYGGYGIDTLTALDRQELQTLGFALATQNITLPTNDSVHVTPGTAYTETNGDMVTYSGSENQYTVNAALLPGVVTVQDTVANRDGASSLTGVARMAFSNGMVAFDLGANQSTGQAAELVNAVFGSGALTDKAMMGEWINFFDHGGTMVQAAHLLDGSGVMGAGNSSFVSQLWQDVMGSPIDPTNLATYTNDLTNGTYSKSSLLAAAATTSLNQMAANLSGLATTGVNFDQATTTNGITTLSYNNPSTNYVVNSNLNSSGVVTVSGLGSTDTLVGVQRIKFTDGSLALDLGVHQSAGEAVLLLNAAMGSSALSNQTLVGEAIGFFDGGGTLLQGASGLFSTGKVSFASN</sequence>